<evidence type="ECO:0000313" key="14">
    <source>
        <dbReference type="Proteomes" id="UP000228568"/>
    </source>
</evidence>
<dbReference type="PROSITE" id="PS51217">
    <property type="entry name" value="UVRD_HELICASE_CTER"/>
    <property type="match status" value="1"/>
</dbReference>
<evidence type="ECO:0000256" key="2">
    <source>
        <dbReference type="ARBA" id="ARBA00022741"/>
    </source>
</evidence>
<feature type="domain" description="UvrD-like helicase ATP-binding" evidence="11">
    <location>
        <begin position="7"/>
        <end position="291"/>
    </location>
</feature>
<organism evidence="13 14">
    <name type="scientific">Candidatus Magasanikbacteria bacterium CG_4_10_14_0_2_um_filter_37_12</name>
    <dbReference type="NCBI Taxonomy" id="1974637"/>
    <lineage>
        <taxon>Bacteria</taxon>
        <taxon>Candidatus Magasanikiibacteriota</taxon>
    </lineage>
</organism>
<evidence type="ECO:0000256" key="7">
    <source>
        <dbReference type="ARBA" id="ARBA00034617"/>
    </source>
</evidence>
<dbReference type="Gene3D" id="1.10.10.160">
    <property type="match status" value="1"/>
</dbReference>
<feature type="domain" description="UvrD-like helicase C-terminal" evidence="12">
    <location>
        <begin position="292"/>
        <end position="560"/>
    </location>
</feature>
<dbReference type="SUPFAM" id="SSF52540">
    <property type="entry name" value="P-loop containing nucleoside triphosphate hydrolases"/>
    <property type="match status" value="1"/>
</dbReference>
<dbReference type="GO" id="GO:0043138">
    <property type="term" value="F:3'-5' DNA helicase activity"/>
    <property type="evidence" value="ECO:0007669"/>
    <property type="project" value="UniProtKB-EC"/>
</dbReference>
<dbReference type="EC" id="5.6.2.4" evidence="8"/>
<dbReference type="InterPro" id="IPR014016">
    <property type="entry name" value="UvrD-like_ATP-bd"/>
</dbReference>
<evidence type="ECO:0000256" key="6">
    <source>
        <dbReference type="ARBA" id="ARBA00023235"/>
    </source>
</evidence>
<sequence length="678" mass="77240">MTEDFSQQLNDEQLKVVLKGDGPCLVLAGAGSGKTRTIVYRVAHLLSHGVHSENILLVTFTNKAAREMKERINLITNGDITLPWSGTYHHVAYRILKRYAAVLGYQNNFTILDSADSLDLIKMCLKEEGIDRKMRRFPSPKVLQSIISYAHNAQTTIEDVLDQKHEHWLEIVETIERIAVNYQLRKVIANAMDFDDLLTNFYLLLLKSKNVCEKYSKQFQYILVDEYQDTNKVQASIVRLLADVHKNILVVGDDAQSIYSFRAADIENILDFENQYNSAKVFKLEVNYRSTPNILNVANVVIANNGKQYTKELRSVVDEFTKPEIHEFVDDGEEAEFITNRIVELIGEGVAQDKIAVLFRAAFHSQALEVELSRHHIAYDYRGGVRFFERAHIKDVLAYLRIFVNRNDTIAWGRVLNMQVGIGSSGVSKVLECIFYNSDNGVEELKKAGAVLSARGQMGWADFLQIYEAMVSGGELPQDLILAVLNSRYSEYLENEFPDYRERRQDIEQLAEFATKAKDLSNFLAEATMQENYTRNNNNEGESVGDTEKIVLSTVHQAKGLEWEVVFVIGLSAGRFPHDRATGSGELEEERRLFYVAITRAKKYLYLTYPLVGSRGDMLQGPSLFLDEIDRDLIDENRVSGSTVFDFNDPSDDLDDITYEPLFDERPRTSFLKSLDDL</sequence>
<protein>
    <recommendedName>
        <fullName evidence="8">DNA 3'-5' helicase</fullName>
        <ecNumber evidence="8">5.6.2.4</ecNumber>
    </recommendedName>
</protein>
<dbReference type="Gene3D" id="3.40.50.300">
    <property type="entry name" value="P-loop containing nucleotide triphosphate hydrolases"/>
    <property type="match status" value="2"/>
</dbReference>
<gene>
    <name evidence="13" type="ORF">COX81_00865</name>
</gene>
<dbReference type="GO" id="GO:0005829">
    <property type="term" value="C:cytosol"/>
    <property type="evidence" value="ECO:0007669"/>
    <property type="project" value="TreeGrafter"/>
</dbReference>
<accession>A0A2M7V984</accession>
<dbReference type="EMBL" id="PFPK01000012">
    <property type="protein sequence ID" value="PIZ95404.1"/>
    <property type="molecule type" value="Genomic_DNA"/>
</dbReference>
<evidence type="ECO:0000313" key="13">
    <source>
        <dbReference type="EMBL" id="PIZ95404.1"/>
    </source>
</evidence>
<dbReference type="AlphaFoldDB" id="A0A2M7V984"/>
<proteinExistence type="inferred from homology"/>
<reference evidence="14" key="1">
    <citation type="submission" date="2017-09" db="EMBL/GenBank/DDBJ databases">
        <title>Depth-based differentiation of microbial function through sediment-hosted aquifers and enrichment of novel symbionts in the deep terrestrial subsurface.</title>
        <authorList>
            <person name="Probst A.J."/>
            <person name="Ladd B."/>
            <person name="Jarett J.K."/>
            <person name="Geller-Mcgrath D.E."/>
            <person name="Sieber C.M.K."/>
            <person name="Emerson J.B."/>
            <person name="Anantharaman K."/>
            <person name="Thomas B.C."/>
            <person name="Malmstrom R."/>
            <person name="Stieglmeier M."/>
            <person name="Klingl A."/>
            <person name="Woyke T."/>
            <person name="Ryan C.M."/>
            <person name="Banfield J.F."/>
        </authorList>
    </citation>
    <scope>NUCLEOTIDE SEQUENCE [LARGE SCALE GENOMIC DNA]</scope>
</reference>
<dbReference type="PROSITE" id="PS51198">
    <property type="entry name" value="UVRD_HELICASE_ATP_BIND"/>
    <property type="match status" value="1"/>
</dbReference>
<dbReference type="Pfam" id="PF00580">
    <property type="entry name" value="UvrD-helicase"/>
    <property type="match status" value="1"/>
</dbReference>
<comment type="caution">
    <text evidence="13">The sequence shown here is derived from an EMBL/GenBank/DDBJ whole genome shotgun (WGS) entry which is preliminary data.</text>
</comment>
<dbReference type="Pfam" id="PF13361">
    <property type="entry name" value="UvrD_C"/>
    <property type="match status" value="2"/>
</dbReference>
<evidence type="ECO:0000256" key="4">
    <source>
        <dbReference type="ARBA" id="ARBA00022806"/>
    </source>
</evidence>
<evidence type="ECO:0000256" key="10">
    <source>
        <dbReference type="PROSITE-ProRule" id="PRU00560"/>
    </source>
</evidence>
<feature type="binding site" evidence="10">
    <location>
        <begin position="28"/>
        <end position="35"/>
    </location>
    <ligand>
        <name>ATP</name>
        <dbReference type="ChEBI" id="CHEBI:30616"/>
    </ligand>
</feature>
<keyword evidence="5 10" id="KW-0067">ATP-binding</keyword>
<dbReference type="GO" id="GO:0003677">
    <property type="term" value="F:DNA binding"/>
    <property type="evidence" value="ECO:0007669"/>
    <property type="project" value="InterPro"/>
</dbReference>
<dbReference type="Gene3D" id="1.10.486.10">
    <property type="entry name" value="PCRA, domain 4"/>
    <property type="match status" value="1"/>
</dbReference>
<dbReference type="PANTHER" id="PTHR11070:SF3">
    <property type="entry name" value="DNA 3'-5' HELICASE"/>
    <property type="match status" value="1"/>
</dbReference>
<evidence type="ECO:0000259" key="12">
    <source>
        <dbReference type="PROSITE" id="PS51217"/>
    </source>
</evidence>
<evidence type="ECO:0000259" key="11">
    <source>
        <dbReference type="PROSITE" id="PS51198"/>
    </source>
</evidence>
<name>A0A2M7V984_9BACT</name>
<evidence type="ECO:0000256" key="3">
    <source>
        <dbReference type="ARBA" id="ARBA00022801"/>
    </source>
</evidence>
<comment type="similarity">
    <text evidence="1">Belongs to the helicase family. UvrD subfamily.</text>
</comment>
<dbReference type="GO" id="GO:0005524">
    <property type="term" value="F:ATP binding"/>
    <property type="evidence" value="ECO:0007669"/>
    <property type="project" value="UniProtKB-UniRule"/>
</dbReference>
<comment type="catalytic activity">
    <reaction evidence="7">
        <text>Couples ATP hydrolysis with the unwinding of duplex DNA by translocating in the 3'-5' direction.</text>
        <dbReference type="EC" id="5.6.2.4"/>
    </reaction>
</comment>
<dbReference type="GO" id="GO:0016887">
    <property type="term" value="F:ATP hydrolysis activity"/>
    <property type="evidence" value="ECO:0007669"/>
    <property type="project" value="RHEA"/>
</dbReference>
<evidence type="ECO:0000256" key="5">
    <source>
        <dbReference type="ARBA" id="ARBA00022840"/>
    </source>
</evidence>
<comment type="catalytic activity">
    <reaction evidence="9">
        <text>ATP + H2O = ADP + phosphate + H(+)</text>
        <dbReference type="Rhea" id="RHEA:13065"/>
        <dbReference type="ChEBI" id="CHEBI:15377"/>
        <dbReference type="ChEBI" id="CHEBI:15378"/>
        <dbReference type="ChEBI" id="CHEBI:30616"/>
        <dbReference type="ChEBI" id="CHEBI:43474"/>
        <dbReference type="ChEBI" id="CHEBI:456216"/>
        <dbReference type="EC" id="5.6.2.4"/>
    </reaction>
</comment>
<dbReference type="Proteomes" id="UP000228568">
    <property type="component" value="Unassembled WGS sequence"/>
</dbReference>
<keyword evidence="6" id="KW-0413">Isomerase</keyword>
<dbReference type="InterPro" id="IPR027417">
    <property type="entry name" value="P-loop_NTPase"/>
</dbReference>
<dbReference type="InterPro" id="IPR014017">
    <property type="entry name" value="DNA_helicase_UvrD-like_C"/>
</dbReference>
<evidence type="ECO:0000256" key="1">
    <source>
        <dbReference type="ARBA" id="ARBA00009922"/>
    </source>
</evidence>
<dbReference type="CDD" id="cd17932">
    <property type="entry name" value="DEXQc_UvrD"/>
    <property type="match status" value="1"/>
</dbReference>
<keyword evidence="4 10" id="KW-0347">Helicase</keyword>
<evidence type="ECO:0000256" key="9">
    <source>
        <dbReference type="ARBA" id="ARBA00048988"/>
    </source>
</evidence>
<keyword evidence="2 10" id="KW-0547">Nucleotide-binding</keyword>
<dbReference type="PANTHER" id="PTHR11070">
    <property type="entry name" value="UVRD / RECB / PCRA DNA HELICASE FAMILY MEMBER"/>
    <property type="match status" value="1"/>
</dbReference>
<dbReference type="GO" id="GO:0000725">
    <property type="term" value="P:recombinational repair"/>
    <property type="evidence" value="ECO:0007669"/>
    <property type="project" value="TreeGrafter"/>
</dbReference>
<dbReference type="InterPro" id="IPR013986">
    <property type="entry name" value="DExx_box_DNA_helicase_dom_sf"/>
</dbReference>
<evidence type="ECO:0000256" key="8">
    <source>
        <dbReference type="ARBA" id="ARBA00034808"/>
    </source>
</evidence>
<dbReference type="CDD" id="cd18807">
    <property type="entry name" value="SF1_C_UvrD"/>
    <property type="match status" value="1"/>
</dbReference>
<dbReference type="InterPro" id="IPR000212">
    <property type="entry name" value="DNA_helicase_UvrD/REP"/>
</dbReference>
<keyword evidence="3 10" id="KW-0378">Hydrolase</keyword>